<feature type="region of interest" description="Disordered" evidence="1">
    <location>
        <begin position="105"/>
        <end position="130"/>
    </location>
</feature>
<reference evidence="2" key="1">
    <citation type="submission" date="2020-04" db="EMBL/GenBank/DDBJ databases">
        <authorList>
            <person name="Zhang T."/>
        </authorList>
    </citation>
    <scope>NUCLEOTIDE SEQUENCE</scope>
    <source>
        <strain evidence="2">HKST-UBA16</strain>
    </source>
</reference>
<evidence type="ECO:0000313" key="3">
    <source>
        <dbReference type="Proteomes" id="UP000748332"/>
    </source>
</evidence>
<dbReference type="AlphaFoldDB" id="A0A955KV04"/>
<reference evidence="2" key="2">
    <citation type="journal article" date="2021" name="Microbiome">
        <title>Successional dynamics and alternative stable states in a saline activated sludge microbial community over 9 years.</title>
        <authorList>
            <person name="Wang Y."/>
            <person name="Ye J."/>
            <person name="Ju F."/>
            <person name="Liu L."/>
            <person name="Boyd J.A."/>
            <person name="Deng Y."/>
            <person name="Parks D.H."/>
            <person name="Jiang X."/>
            <person name="Yin X."/>
            <person name="Woodcroft B.J."/>
            <person name="Tyson G.W."/>
            <person name="Hugenholtz P."/>
            <person name="Polz M.F."/>
            <person name="Zhang T."/>
        </authorList>
    </citation>
    <scope>NUCLEOTIDE SEQUENCE</scope>
    <source>
        <strain evidence="2">HKST-UBA16</strain>
    </source>
</reference>
<sequence length="744" mass="81611">VNCASDSELDKTCNNNGVRDCGGYSSGNCESGVDCGNSVCGSCAGHPEENCGVPDHCTNGVKDQGLEEGVDCGGACPACGGSSPAAEKSDAVPVGEAGCPPDDCTPPPKTPPYEPPPTPPKPPYSCDDSKKPKLVTNGNIYKGCELLETVPNNYDDVYCCPEKPDDYTPDGVCCQYKEGTERSGELTWRSGISDCEYFSTDTNNYTKAETPEDCTTPPTVACPADYPIEFSERPGTSYECNTVGDKTYKNNKFCCRQVEPLSCRQGYNPYNIDYSFNKDYECYGNDDNAAYPWCCKYTPPPTESGCRIGYEEANATQAYGRTCESKLNPTDSNRYCCLIKEPLQDLKCPAEYPTKVTQNEYQNLNGKNCRAISSQTGNYIYCCSYNKPEEVSCPESYTKETIAYGHSAPFDGCYYLDDGAFFPNYCCPKNPVPIIGPLEIGIFGDLFKKDEGSFGGSNGKSSDTTILEKIKGIFVKKAQAQQEVNKAAIDPGSYTVDILNSDYKATTKKIDVSRVNSVVFYFDDNQNGVKDPEEPYLTDEESNLIQLSLNKVADIQTYNLNIGWNLISIPMVMHTEETSQITTASQLLKALNEQGAEVTHIAAYRNGKFLIYSQRQNSDSETFKYGEDFTLLPGEGYVVKTQASATVALKGNKVDGSLTVVLNPGWNLTGIYNSANDYYDAVDVLGQMQDQLVDADAISKFEDGGYKNLVISDGEQYGFTYNIYPEIGYFVRVQNDTKVTFKPE</sequence>
<feature type="non-terminal residue" evidence="2">
    <location>
        <position position="1"/>
    </location>
</feature>
<feature type="compositionally biased region" description="Pro residues" evidence="1">
    <location>
        <begin position="105"/>
        <end position="123"/>
    </location>
</feature>
<evidence type="ECO:0000256" key="1">
    <source>
        <dbReference type="SAM" id="MobiDB-lite"/>
    </source>
</evidence>
<accession>A0A955KV04</accession>
<dbReference type="Proteomes" id="UP000748332">
    <property type="component" value="Unassembled WGS sequence"/>
</dbReference>
<proteinExistence type="predicted"/>
<comment type="caution">
    <text evidence="2">The sequence shown here is derived from an EMBL/GenBank/DDBJ whole genome shotgun (WGS) entry which is preliminary data.</text>
</comment>
<gene>
    <name evidence="2" type="ORF">KC622_02445</name>
</gene>
<evidence type="ECO:0000313" key="2">
    <source>
        <dbReference type="EMBL" id="MCA9375167.1"/>
    </source>
</evidence>
<protein>
    <submittedName>
        <fullName evidence="2">Uncharacterized protein</fullName>
    </submittedName>
</protein>
<organism evidence="2 3">
    <name type="scientific">Candidatus Dojkabacteria bacterium</name>
    <dbReference type="NCBI Taxonomy" id="2099670"/>
    <lineage>
        <taxon>Bacteria</taxon>
        <taxon>Candidatus Dojkabacteria</taxon>
    </lineage>
</organism>
<name>A0A955KV04_9BACT</name>
<dbReference type="EMBL" id="JAGQLM010000100">
    <property type="protein sequence ID" value="MCA9375167.1"/>
    <property type="molecule type" value="Genomic_DNA"/>
</dbReference>